<dbReference type="InterPro" id="IPR002577">
    <property type="entry name" value="HTH_HxlR"/>
</dbReference>
<evidence type="ECO:0000256" key="3">
    <source>
        <dbReference type="ARBA" id="ARBA00023163"/>
    </source>
</evidence>
<evidence type="ECO:0000313" key="6">
    <source>
        <dbReference type="Proteomes" id="UP000649829"/>
    </source>
</evidence>
<sequence>MKPFDSALTHRTPVARVHTEASPCEESVKRFHGPEGSCTAVSDLLSRIGDKWTVLVVSYLGENSMRFNELRRGIGNISQKMLTSTLRNLERDGFVSRTVTPSRPPQVEYALTGLGRDLLVPISHLACWTVTNMDEISAARAAYDARENG</sequence>
<dbReference type="GO" id="GO:0003677">
    <property type="term" value="F:DNA binding"/>
    <property type="evidence" value="ECO:0007669"/>
    <property type="project" value="UniProtKB-KW"/>
</dbReference>
<dbReference type="RefSeq" id="WP_229669115.1">
    <property type="nucleotide sequence ID" value="NZ_BMLF01000001.1"/>
</dbReference>
<dbReference type="InterPro" id="IPR036390">
    <property type="entry name" value="WH_DNA-bd_sf"/>
</dbReference>
<dbReference type="PROSITE" id="PS51118">
    <property type="entry name" value="HTH_HXLR"/>
    <property type="match status" value="1"/>
</dbReference>
<dbReference type="AlphaFoldDB" id="A0A917SI16"/>
<evidence type="ECO:0000256" key="1">
    <source>
        <dbReference type="ARBA" id="ARBA00023015"/>
    </source>
</evidence>
<name>A0A917SI16_9RHOB</name>
<accession>A0A917SI16</accession>
<keyword evidence="3" id="KW-0804">Transcription</keyword>
<keyword evidence="2" id="KW-0238">DNA-binding</keyword>
<protein>
    <recommendedName>
        <fullName evidence="4">HTH hxlR-type domain-containing protein</fullName>
    </recommendedName>
</protein>
<dbReference type="Pfam" id="PF01638">
    <property type="entry name" value="HxlR"/>
    <property type="match status" value="1"/>
</dbReference>
<dbReference type="Gene3D" id="1.10.10.10">
    <property type="entry name" value="Winged helix-like DNA-binding domain superfamily/Winged helix DNA-binding domain"/>
    <property type="match status" value="1"/>
</dbReference>
<gene>
    <name evidence="5" type="ORF">GCM10011534_01230</name>
</gene>
<dbReference type="PANTHER" id="PTHR33204">
    <property type="entry name" value="TRANSCRIPTIONAL REGULATOR, MARR FAMILY"/>
    <property type="match status" value="1"/>
</dbReference>
<keyword evidence="6" id="KW-1185">Reference proteome</keyword>
<dbReference type="SUPFAM" id="SSF46785">
    <property type="entry name" value="Winged helix' DNA-binding domain"/>
    <property type="match status" value="1"/>
</dbReference>
<evidence type="ECO:0000313" key="5">
    <source>
        <dbReference type="EMBL" id="GGL82876.1"/>
    </source>
</evidence>
<feature type="domain" description="HTH hxlR-type" evidence="4">
    <location>
        <begin position="38"/>
        <end position="137"/>
    </location>
</feature>
<dbReference type="PANTHER" id="PTHR33204:SF39">
    <property type="entry name" value="TRANSCRIPTIONAL REGULATORY PROTEIN"/>
    <property type="match status" value="1"/>
</dbReference>
<evidence type="ECO:0000256" key="2">
    <source>
        <dbReference type="ARBA" id="ARBA00023125"/>
    </source>
</evidence>
<reference evidence="5" key="1">
    <citation type="journal article" date="2014" name="Int. J. Syst. Evol. Microbiol.">
        <title>Complete genome sequence of Corynebacterium casei LMG S-19264T (=DSM 44701T), isolated from a smear-ripened cheese.</title>
        <authorList>
            <consortium name="US DOE Joint Genome Institute (JGI-PGF)"/>
            <person name="Walter F."/>
            <person name="Albersmeier A."/>
            <person name="Kalinowski J."/>
            <person name="Ruckert C."/>
        </authorList>
    </citation>
    <scope>NUCLEOTIDE SEQUENCE</scope>
    <source>
        <strain evidence="5">CGMCC 1.6293</strain>
    </source>
</reference>
<dbReference type="InterPro" id="IPR036388">
    <property type="entry name" value="WH-like_DNA-bd_sf"/>
</dbReference>
<dbReference type="Proteomes" id="UP000649829">
    <property type="component" value="Unassembled WGS sequence"/>
</dbReference>
<dbReference type="EMBL" id="BMLF01000001">
    <property type="protein sequence ID" value="GGL82876.1"/>
    <property type="molecule type" value="Genomic_DNA"/>
</dbReference>
<organism evidence="5 6">
    <name type="scientific">Pseudooceanicola nanhaiensis</name>
    <dbReference type="NCBI Taxonomy" id="375761"/>
    <lineage>
        <taxon>Bacteria</taxon>
        <taxon>Pseudomonadati</taxon>
        <taxon>Pseudomonadota</taxon>
        <taxon>Alphaproteobacteria</taxon>
        <taxon>Rhodobacterales</taxon>
        <taxon>Paracoccaceae</taxon>
        <taxon>Pseudooceanicola</taxon>
    </lineage>
</organism>
<comment type="caution">
    <text evidence="5">The sequence shown here is derived from an EMBL/GenBank/DDBJ whole genome shotgun (WGS) entry which is preliminary data.</text>
</comment>
<proteinExistence type="predicted"/>
<keyword evidence="1" id="KW-0805">Transcription regulation</keyword>
<reference evidence="5" key="2">
    <citation type="submission" date="2020-09" db="EMBL/GenBank/DDBJ databases">
        <authorList>
            <person name="Sun Q."/>
            <person name="Zhou Y."/>
        </authorList>
    </citation>
    <scope>NUCLEOTIDE SEQUENCE</scope>
    <source>
        <strain evidence="5">CGMCC 1.6293</strain>
    </source>
</reference>
<evidence type="ECO:0000259" key="4">
    <source>
        <dbReference type="PROSITE" id="PS51118"/>
    </source>
</evidence>